<proteinExistence type="predicted"/>
<keyword evidence="2" id="KW-0732">Signal</keyword>
<organism evidence="3 4">
    <name type="scientific">Roseomonas haemaphysalidis</name>
    <dbReference type="NCBI Taxonomy" id="2768162"/>
    <lineage>
        <taxon>Bacteria</taxon>
        <taxon>Pseudomonadati</taxon>
        <taxon>Pseudomonadota</taxon>
        <taxon>Alphaproteobacteria</taxon>
        <taxon>Acetobacterales</taxon>
        <taxon>Roseomonadaceae</taxon>
        <taxon>Roseomonas</taxon>
    </lineage>
</organism>
<name>A0ABS3KKN5_9PROT</name>
<evidence type="ECO:0000256" key="1">
    <source>
        <dbReference type="SAM" id="MobiDB-lite"/>
    </source>
</evidence>
<feature type="chain" id="PRO_5046621192" evidence="2">
    <location>
        <begin position="24"/>
        <end position="98"/>
    </location>
</feature>
<reference evidence="3 4" key="1">
    <citation type="submission" date="2020-09" db="EMBL/GenBank/DDBJ databases">
        <title>Roseomonas.</title>
        <authorList>
            <person name="Zhu W."/>
        </authorList>
    </citation>
    <scope>NUCLEOTIDE SEQUENCE [LARGE SCALE GENOMIC DNA]</scope>
    <source>
        <strain evidence="3 4">573</strain>
    </source>
</reference>
<evidence type="ECO:0000256" key="2">
    <source>
        <dbReference type="SAM" id="SignalP"/>
    </source>
</evidence>
<dbReference type="Proteomes" id="UP001518989">
    <property type="component" value="Unassembled WGS sequence"/>
</dbReference>
<feature type="signal peptide" evidence="2">
    <location>
        <begin position="1"/>
        <end position="23"/>
    </location>
</feature>
<dbReference type="RefSeq" id="WP_207415414.1">
    <property type="nucleotide sequence ID" value="NZ_CP061179.1"/>
</dbReference>
<sequence length="98" mass="10599">MPTFTSFLRALPLSLVLASPALAQQTPPAADNGPIRNGRQQQPSRDATADRLRQQGVGVPGQEQDRELKDLNDLSRQLLPPGSAVPAPEVERPPATRR</sequence>
<dbReference type="EMBL" id="JACTNG010000001">
    <property type="protein sequence ID" value="MBO1078028.1"/>
    <property type="molecule type" value="Genomic_DNA"/>
</dbReference>
<evidence type="ECO:0000313" key="4">
    <source>
        <dbReference type="Proteomes" id="UP001518989"/>
    </source>
</evidence>
<feature type="region of interest" description="Disordered" evidence="1">
    <location>
        <begin position="24"/>
        <end position="98"/>
    </location>
</feature>
<gene>
    <name evidence="3" type="ORF">IAI61_03225</name>
</gene>
<accession>A0ABS3KKN5</accession>
<evidence type="ECO:0000313" key="3">
    <source>
        <dbReference type="EMBL" id="MBO1078028.1"/>
    </source>
</evidence>
<protein>
    <submittedName>
        <fullName evidence="3">Uncharacterized protein</fullName>
    </submittedName>
</protein>
<comment type="caution">
    <text evidence="3">The sequence shown here is derived from an EMBL/GenBank/DDBJ whole genome shotgun (WGS) entry which is preliminary data.</text>
</comment>
<keyword evidence="4" id="KW-1185">Reference proteome</keyword>
<feature type="compositionally biased region" description="Basic and acidic residues" evidence="1">
    <location>
        <begin position="63"/>
        <end position="73"/>
    </location>
</feature>
<feature type="compositionally biased region" description="Basic and acidic residues" evidence="1">
    <location>
        <begin position="89"/>
        <end position="98"/>
    </location>
</feature>